<dbReference type="PROSITE" id="PS01209">
    <property type="entry name" value="LDLRA_1"/>
    <property type="match status" value="1"/>
</dbReference>
<dbReference type="HOGENOM" id="CLU_380483_0_0_1"/>
<dbReference type="FunFam" id="2.60.120.290:FF:000005">
    <property type="entry name" value="Procollagen C-endopeptidase enhancer 1"/>
    <property type="match status" value="1"/>
</dbReference>
<gene>
    <name evidence="5" type="ORF">DAPPUDRAFT_326443</name>
</gene>
<evidence type="ECO:0000256" key="1">
    <source>
        <dbReference type="ARBA" id="ARBA00023157"/>
    </source>
</evidence>
<protein>
    <recommendedName>
        <fullName evidence="4">CUB domain-containing protein</fullName>
    </recommendedName>
</protein>
<accession>E9H7S2</accession>
<evidence type="ECO:0000313" key="6">
    <source>
        <dbReference type="Proteomes" id="UP000000305"/>
    </source>
</evidence>
<sequence length="859" mass="95951">MAWFRFLLVHCLIVFVRSEVESENHEEPTATASAFCNTECNQQLQNRLETIEAAIRTIVSAVSGQTDDIFSPIKEIFQQDPSVRSILSLNFTSTIESISGNSTLKINSVPLAQGNAHGNQPAAETAVDTLKGAVKCSLAHLVDINTTDYIDSSNSSTDAAVVASLFNESLDITWPILSAECLKFSSGVWIRVYQQAPEGDYNLQPETSLYVPQKCLKKNFETSYSIVLLPSSSNEKNNSCAFSLARNLIQCRVYVIEVIPNFQSLRGKTLRTEIVVPPKIKKTDEADFRSLISVAAHSNSLLLNWEDNSGCSPQLTSFTLKIFQDGIVDKVERPNMTVTIPRSCLKRSANEDNLFSLVLPANQLTCPIEWKPLDRCRKYRIDMSSKYSATWNGPSSSWEIFTEQSLSNYTTEVSDVMWRCPKKHFMCPYNYNCISSDHSWVCSGGIECSHRRDEEYCDQSVCNKDGFRCGRQCVPKELVCDGKHDCLDGSDEDDCSTNVKCEQLTNQSGHFSSEIFTKPAAEIHPERISDAVRKTIVLISVQSNHQIWLTFDKFTTVINQDFLKVYDGPYSTSPLLLSHSGPTKPPSVRSSSNELFVEFPSHYDIDYKVEGSYASIKGTDESFEPGCGGYLNGEGTISTPNYSSDTGIADCYWLIGSRQSDDLILLRRNPSDVKHPTAAFFSSRTYPEMIVYDGWSTDGLVLYDTKSTESQQKTVVYSVSNKMMVHFKPPKIKENHISYWDVFKISTPQCKNYLEGTSGTIKSPNYPMPYPHLTDCRWTISVKPGSKVRLLFAFFQTQQGADFISVYDGPTVNEKLLLSESGSVPTPFVVNSSTNQVLVRFTSDGDTSLSGFLAVYLSL</sequence>
<proteinExistence type="predicted"/>
<dbReference type="SMART" id="SM00042">
    <property type="entry name" value="CUB"/>
    <property type="match status" value="2"/>
</dbReference>
<dbReference type="InParanoid" id="E9H7S2"/>
<keyword evidence="3" id="KW-0732">Signal</keyword>
<feature type="domain" description="CUB" evidence="4">
    <location>
        <begin position="750"/>
        <end position="859"/>
    </location>
</feature>
<dbReference type="eggNOG" id="KOG1215">
    <property type="taxonomic scope" value="Eukaryota"/>
</dbReference>
<dbReference type="InterPro" id="IPR052129">
    <property type="entry name" value="Spermadhesin-Link_domain"/>
</dbReference>
<dbReference type="CDD" id="cd00112">
    <property type="entry name" value="LDLa"/>
    <property type="match status" value="2"/>
</dbReference>
<reference evidence="5 6" key="1">
    <citation type="journal article" date="2011" name="Science">
        <title>The ecoresponsive genome of Daphnia pulex.</title>
        <authorList>
            <person name="Colbourne J.K."/>
            <person name="Pfrender M.E."/>
            <person name="Gilbert D."/>
            <person name="Thomas W.K."/>
            <person name="Tucker A."/>
            <person name="Oakley T.H."/>
            <person name="Tokishita S."/>
            <person name="Aerts A."/>
            <person name="Arnold G.J."/>
            <person name="Basu M.K."/>
            <person name="Bauer D.J."/>
            <person name="Caceres C.E."/>
            <person name="Carmel L."/>
            <person name="Casola C."/>
            <person name="Choi J.H."/>
            <person name="Detter J.C."/>
            <person name="Dong Q."/>
            <person name="Dusheyko S."/>
            <person name="Eads B.D."/>
            <person name="Frohlich T."/>
            <person name="Geiler-Samerotte K.A."/>
            <person name="Gerlach D."/>
            <person name="Hatcher P."/>
            <person name="Jogdeo S."/>
            <person name="Krijgsveld J."/>
            <person name="Kriventseva E.V."/>
            <person name="Kultz D."/>
            <person name="Laforsch C."/>
            <person name="Lindquist E."/>
            <person name="Lopez J."/>
            <person name="Manak J.R."/>
            <person name="Muller J."/>
            <person name="Pangilinan J."/>
            <person name="Patwardhan R.P."/>
            <person name="Pitluck S."/>
            <person name="Pritham E.J."/>
            <person name="Rechtsteiner A."/>
            <person name="Rho M."/>
            <person name="Rogozin I.B."/>
            <person name="Sakarya O."/>
            <person name="Salamov A."/>
            <person name="Schaack S."/>
            <person name="Shapiro H."/>
            <person name="Shiga Y."/>
            <person name="Skalitzky C."/>
            <person name="Smith Z."/>
            <person name="Souvorov A."/>
            <person name="Sung W."/>
            <person name="Tang Z."/>
            <person name="Tsuchiya D."/>
            <person name="Tu H."/>
            <person name="Vos H."/>
            <person name="Wang M."/>
            <person name="Wolf Y.I."/>
            <person name="Yamagata H."/>
            <person name="Yamada T."/>
            <person name="Ye Y."/>
            <person name="Shaw J.R."/>
            <person name="Andrews J."/>
            <person name="Crease T.J."/>
            <person name="Tang H."/>
            <person name="Lucas S.M."/>
            <person name="Robertson H.M."/>
            <person name="Bork P."/>
            <person name="Koonin E.V."/>
            <person name="Zdobnov E.M."/>
            <person name="Grigoriev I.V."/>
            <person name="Lynch M."/>
            <person name="Boore J.L."/>
        </authorList>
    </citation>
    <scope>NUCLEOTIDE SEQUENCE [LARGE SCALE GENOMIC DNA]</scope>
</reference>
<keyword evidence="1 2" id="KW-1015">Disulfide bond</keyword>
<dbReference type="SUPFAM" id="SSF57424">
    <property type="entry name" value="LDL receptor-like module"/>
    <property type="match status" value="1"/>
</dbReference>
<dbReference type="InterPro" id="IPR000859">
    <property type="entry name" value="CUB_dom"/>
</dbReference>
<dbReference type="PRINTS" id="PR00261">
    <property type="entry name" value="LDLRECEPTOR"/>
</dbReference>
<dbReference type="OrthoDB" id="6350946at2759"/>
<dbReference type="EMBL" id="GL732601">
    <property type="protein sequence ID" value="EFX72253.1"/>
    <property type="molecule type" value="Genomic_DNA"/>
</dbReference>
<dbReference type="eggNOG" id="KOG4292">
    <property type="taxonomic scope" value="Eukaryota"/>
</dbReference>
<dbReference type="PANTHER" id="PTHR46908">
    <property type="entry name" value="CUBILIN-LIKE PROTEIN"/>
    <property type="match status" value="1"/>
</dbReference>
<dbReference type="PhylomeDB" id="E9H7S2"/>
<dbReference type="SMART" id="SM00192">
    <property type="entry name" value="LDLa"/>
    <property type="match status" value="2"/>
</dbReference>
<dbReference type="Gene3D" id="4.10.400.10">
    <property type="entry name" value="Low-density Lipoprotein Receptor"/>
    <property type="match status" value="2"/>
</dbReference>
<dbReference type="InterPro" id="IPR023415">
    <property type="entry name" value="LDLR_class-A_CS"/>
</dbReference>
<evidence type="ECO:0000259" key="4">
    <source>
        <dbReference type="PROSITE" id="PS01180"/>
    </source>
</evidence>
<dbReference type="InterPro" id="IPR035914">
    <property type="entry name" value="Sperma_CUB_dom_sf"/>
</dbReference>
<name>E9H7S2_DAPPU</name>
<feature type="chain" id="PRO_5003241581" description="CUB domain-containing protein" evidence="3">
    <location>
        <begin position="19"/>
        <end position="859"/>
    </location>
</feature>
<feature type="disulfide bond" evidence="2">
    <location>
        <begin position="480"/>
        <end position="495"/>
    </location>
</feature>
<organism evidence="5 6">
    <name type="scientific">Daphnia pulex</name>
    <name type="common">Water flea</name>
    <dbReference type="NCBI Taxonomy" id="6669"/>
    <lineage>
        <taxon>Eukaryota</taxon>
        <taxon>Metazoa</taxon>
        <taxon>Ecdysozoa</taxon>
        <taxon>Arthropoda</taxon>
        <taxon>Crustacea</taxon>
        <taxon>Branchiopoda</taxon>
        <taxon>Diplostraca</taxon>
        <taxon>Cladocera</taxon>
        <taxon>Anomopoda</taxon>
        <taxon>Daphniidae</taxon>
        <taxon>Daphnia</taxon>
    </lineage>
</organism>
<dbReference type="KEGG" id="dpx:DAPPUDRAFT_326443"/>
<comment type="caution">
    <text evidence="2">Lacks conserved residue(s) required for the propagation of feature annotation.</text>
</comment>
<dbReference type="PROSITE" id="PS01180">
    <property type="entry name" value="CUB"/>
    <property type="match status" value="1"/>
</dbReference>
<evidence type="ECO:0000256" key="3">
    <source>
        <dbReference type="SAM" id="SignalP"/>
    </source>
</evidence>
<dbReference type="SUPFAM" id="SSF49854">
    <property type="entry name" value="Spermadhesin, CUB domain"/>
    <property type="match status" value="3"/>
</dbReference>
<dbReference type="Pfam" id="PF00431">
    <property type="entry name" value="CUB"/>
    <property type="match status" value="2"/>
</dbReference>
<dbReference type="CDD" id="cd00041">
    <property type="entry name" value="CUB"/>
    <property type="match status" value="2"/>
</dbReference>
<dbReference type="PANTHER" id="PTHR46908:SF4">
    <property type="entry name" value="TUMOR NECROSIS FACTOR-INDUCIBLE GENE 6 PROTEIN"/>
    <property type="match status" value="1"/>
</dbReference>
<keyword evidence="6" id="KW-1185">Reference proteome</keyword>
<dbReference type="InterPro" id="IPR002172">
    <property type="entry name" value="LDrepeatLR_classA_rpt"/>
</dbReference>
<dbReference type="Proteomes" id="UP000000305">
    <property type="component" value="Unassembled WGS sequence"/>
</dbReference>
<feature type="disulfide bond" evidence="2">
    <location>
        <begin position="442"/>
        <end position="457"/>
    </location>
</feature>
<dbReference type="InterPro" id="IPR036055">
    <property type="entry name" value="LDL_receptor-like_sf"/>
</dbReference>
<dbReference type="Pfam" id="PF00057">
    <property type="entry name" value="Ldl_recept_a"/>
    <property type="match status" value="1"/>
</dbReference>
<dbReference type="Gene3D" id="2.60.120.290">
    <property type="entry name" value="Spermadhesin, CUB domain"/>
    <property type="match status" value="3"/>
</dbReference>
<feature type="signal peptide" evidence="3">
    <location>
        <begin position="1"/>
        <end position="18"/>
    </location>
</feature>
<evidence type="ECO:0000256" key="2">
    <source>
        <dbReference type="PROSITE-ProRule" id="PRU00124"/>
    </source>
</evidence>
<dbReference type="PROSITE" id="PS50068">
    <property type="entry name" value="LDLRA_2"/>
    <property type="match status" value="2"/>
</dbReference>
<evidence type="ECO:0000313" key="5">
    <source>
        <dbReference type="EMBL" id="EFX72253.1"/>
    </source>
</evidence>
<dbReference type="AlphaFoldDB" id="E9H7S2"/>